<sequence>MSTPETTFRETTFRDLTRLAAGLGDGWRSLRLAQIQDIGLKLFRVEPAGLPTETHPDYAEGLLMLDGEITLTLDRTPIRLAAGDFQLIPAGVPHAILPGGHGAFLLVDPEPIPLTAG</sequence>
<comment type="caution">
    <text evidence="2">The sequence shown here is derived from an EMBL/GenBank/DDBJ whole genome shotgun (WGS) entry which is preliminary data.</text>
</comment>
<accession>A0A8J2YQK1</accession>
<name>A0A8J2YQK1_9PROT</name>
<organism evidence="2 3">
    <name type="scientific">Aliidongia dinghuensis</name>
    <dbReference type="NCBI Taxonomy" id="1867774"/>
    <lineage>
        <taxon>Bacteria</taxon>
        <taxon>Pseudomonadati</taxon>
        <taxon>Pseudomonadota</taxon>
        <taxon>Alphaproteobacteria</taxon>
        <taxon>Rhodospirillales</taxon>
        <taxon>Dongiaceae</taxon>
        <taxon>Aliidongia</taxon>
    </lineage>
</organism>
<dbReference type="EMBL" id="BMJQ01000003">
    <property type="protein sequence ID" value="GGF08791.1"/>
    <property type="molecule type" value="Genomic_DNA"/>
</dbReference>
<protein>
    <recommendedName>
        <fullName evidence="1">Cupin type-2 domain-containing protein</fullName>
    </recommendedName>
</protein>
<dbReference type="Gene3D" id="2.60.120.10">
    <property type="entry name" value="Jelly Rolls"/>
    <property type="match status" value="1"/>
</dbReference>
<reference evidence="2" key="1">
    <citation type="journal article" date="2014" name="Int. J. Syst. Evol. Microbiol.">
        <title>Complete genome sequence of Corynebacterium casei LMG S-19264T (=DSM 44701T), isolated from a smear-ripened cheese.</title>
        <authorList>
            <consortium name="US DOE Joint Genome Institute (JGI-PGF)"/>
            <person name="Walter F."/>
            <person name="Albersmeier A."/>
            <person name="Kalinowski J."/>
            <person name="Ruckert C."/>
        </authorList>
    </citation>
    <scope>NUCLEOTIDE SEQUENCE</scope>
    <source>
        <strain evidence="2">CGMCC 1.15725</strain>
    </source>
</reference>
<dbReference type="AlphaFoldDB" id="A0A8J2YQK1"/>
<dbReference type="RefSeq" id="WP_189043763.1">
    <property type="nucleotide sequence ID" value="NZ_BMJQ01000003.1"/>
</dbReference>
<dbReference type="InterPro" id="IPR014710">
    <property type="entry name" value="RmlC-like_jellyroll"/>
</dbReference>
<proteinExistence type="predicted"/>
<reference evidence="2" key="2">
    <citation type="submission" date="2020-09" db="EMBL/GenBank/DDBJ databases">
        <authorList>
            <person name="Sun Q."/>
            <person name="Zhou Y."/>
        </authorList>
    </citation>
    <scope>NUCLEOTIDE SEQUENCE</scope>
    <source>
        <strain evidence="2">CGMCC 1.15725</strain>
    </source>
</reference>
<evidence type="ECO:0000313" key="3">
    <source>
        <dbReference type="Proteomes" id="UP000646365"/>
    </source>
</evidence>
<dbReference type="Proteomes" id="UP000646365">
    <property type="component" value="Unassembled WGS sequence"/>
</dbReference>
<dbReference type="InterPro" id="IPR013096">
    <property type="entry name" value="Cupin_2"/>
</dbReference>
<dbReference type="Pfam" id="PF07883">
    <property type="entry name" value="Cupin_2"/>
    <property type="match status" value="1"/>
</dbReference>
<keyword evidence="3" id="KW-1185">Reference proteome</keyword>
<feature type="domain" description="Cupin type-2" evidence="1">
    <location>
        <begin position="43"/>
        <end position="96"/>
    </location>
</feature>
<evidence type="ECO:0000313" key="2">
    <source>
        <dbReference type="EMBL" id="GGF08791.1"/>
    </source>
</evidence>
<dbReference type="InterPro" id="IPR011051">
    <property type="entry name" value="RmlC_Cupin_sf"/>
</dbReference>
<gene>
    <name evidence="2" type="ORF">GCM10011611_12830</name>
</gene>
<dbReference type="SUPFAM" id="SSF51182">
    <property type="entry name" value="RmlC-like cupins"/>
    <property type="match status" value="1"/>
</dbReference>
<evidence type="ECO:0000259" key="1">
    <source>
        <dbReference type="Pfam" id="PF07883"/>
    </source>
</evidence>